<organism evidence="1 2">
    <name type="scientific">Protopolystoma xenopodis</name>
    <dbReference type="NCBI Taxonomy" id="117903"/>
    <lineage>
        <taxon>Eukaryota</taxon>
        <taxon>Metazoa</taxon>
        <taxon>Spiralia</taxon>
        <taxon>Lophotrochozoa</taxon>
        <taxon>Platyhelminthes</taxon>
        <taxon>Monogenea</taxon>
        <taxon>Polyopisthocotylea</taxon>
        <taxon>Polystomatidea</taxon>
        <taxon>Polystomatidae</taxon>
        <taxon>Protopolystoma</taxon>
    </lineage>
</organism>
<reference evidence="1" key="1">
    <citation type="submission" date="2018-11" db="EMBL/GenBank/DDBJ databases">
        <authorList>
            <consortium name="Pathogen Informatics"/>
        </authorList>
    </citation>
    <scope>NUCLEOTIDE SEQUENCE</scope>
</reference>
<name>A0A448WI69_9PLAT</name>
<accession>A0A448WI69</accession>
<dbReference type="Proteomes" id="UP000784294">
    <property type="component" value="Unassembled WGS sequence"/>
</dbReference>
<sequence length="74" mass="8196">MGMLRGGGGERGYSSQPMTDLEVHWTADQDAVELLIATKQLILARFLTETYKVGNSNQLVELVDEGTRRTASRL</sequence>
<protein>
    <submittedName>
        <fullName evidence="1">Uncharacterized protein</fullName>
    </submittedName>
</protein>
<proteinExistence type="predicted"/>
<comment type="caution">
    <text evidence="1">The sequence shown here is derived from an EMBL/GenBank/DDBJ whole genome shotgun (WGS) entry which is preliminary data.</text>
</comment>
<dbReference type="EMBL" id="CAAALY010014657">
    <property type="protein sequence ID" value="VEL12396.1"/>
    <property type="molecule type" value="Genomic_DNA"/>
</dbReference>
<evidence type="ECO:0000313" key="2">
    <source>
        <dbReference type="Proteomes" id="UP000784294"/>
    </source>
</evidence>
<dbReference type="AlphaFoldDB" id="A0A448WI69"/>
<gene>
    <name evidence="1" type="ORF">PXEA_LOCUS5836</name>
</gene>
<evidence type="ECO:0000313" key="1">
    <source>
        <dbReference type="EMBL" id="VEL12396.1"/>
    </source>
</evidence>
<keyword evidence="2" id="KW-1185">Reference proteome</keyword>